<evidence type="ECO:0000313" key="1">
    <source>
        <dbReference type="EMBL" id="SEH14353.1"/>
    </source>
</evidence>
<dbReference type="STRING" id="29539.SAMN02745716_1607"/>
<proteinExistence type="predicted"/>
<dbReference type="EMBL" id="FNWJ01000002">
    <property type="protein sequence ID" value="SEH14353.1"/>
    <property type="molecule type" value="Genomic_DNA"/>
</dbReference>
<name>A0A1H6FWF4_THEAL</name>
<dbReference type="OrthoDB" id="9809023at2"/>
<dbReference type="SUPFAM" id="SSF103007">
    <property type="entry name" value="Hypothetical protein TT1725"/>
    <property type="match status" value="1"/>
</dbReference>
<keyword evidence="2" id="KW-1185">Reference proteome</keyword>
<organism evidence="1 2">
    <name type="scientific">Thermoleophilum album</name>
    <dbReference type="NCBI Taxonomy" id="29539"/>
    <lineage>
        <taxon>Bacteria</taxon>
        <taxon>Bacillati</taxon>
        <taxon>Actinomycetota</taxon>
        <taxon>Thermoleophilia</taxon>
        <taxon>Thermoleophilales</taxon>
        <taxon>Thermoleophilaceae</taxon>
        <taxon>Thermoleophilum</taxon>
    </lineage>
</organism>
<protein>
    <recommendedName>
        <fullName evidence="3">YlxP-like protein</fullName>
    </recommendedName>
</protein>
<sequence length="101" mass="11022">MGFVCFLEIQVHLPTNGSLKGKRRELTALKAQLQRRFGAAVAETAHHDLWQRATLSAALVGPDPGPVLAAADRIERFVCERYPGTVRVERGIASRDDLLGG</sequence>
<accession>A0A1H6FWF4</accession>
<dbReference type="Gene3D" id="3.30.70.1120">
    <property type="entry name" value="TT1725-like"/>
    <property type="match status" value="1"/>
</dbReference>
<gene>
    <name evidence="1" type="ORF">SAMN02745716_1607</name>
</gene>
<dbReference type="RefSeq" id="WP_093117974.1">
    <property type="nucleotide sequence ID" value="NZ_FNWJ01000002.1"/>
</dbReference>
<reference evidence="2" key="1">
    <citation type="submission" date="2016-10" db="EMBL/GenBank/DDBJ databases">
        <authorList>
            <person name="Varghese N."/>
            <person name="Submissions S."/>
        </authorList>
    </citation>
    <scope>NUCLEOTIDE SEQUENCE [LARGE SCALE GENOMIC DNA]</scope>
    <source>
        <strain evidence="2">ATCC 35263</strain>
    </source>
</reference>
<dbReference type="PANTHER" id="PTHR36441:SF1">
    <property type="entry name" value="DUF503 DOMAIN-CONTAINING PROTEIN"/>
    <property type="match status" value="1"/>
</dbReference>
<dbReference type="InterPro" id="IPR007546">
    <property type="entry name" value="DUF503"/>
</dbReference>
<evidence type="ECO:0008006" key="3">
    <source>
        <dbReference type="Google" id="ProtNLM"/>
    </source>
</evidence>
<dbReference type="Proteomes" id="UP000222056">
    <property type="component" value="Unassembled WGS sequence"/>
</dbReference>
<evidence type="ECO:0000313" key="2">
    <source>
        <dbReference type="Proteomes" id="UP000222056"/>
    </source>
</evidence>
<dbReference type="PANTHER" id="PTHR36441">
    <property type="entry name" value="HYPOTHETICAL CYTOSOLIC PROTEIN"/>
    <property type="match status" value="1"/>
</dbReference>
<dbReference type="AlphaFoldDB" id="A0A1H6FWF4"/>
<dbReference type="InterPro" id="IPR036746">
    <property type="entry name" value="TT1725-like_sf"/>
</dbReference>
<dbReference type="Pfam" id="PF04456">
    <property type="entry name" value="DUF503"/>
    <property type="match status" value="1"/>
</dbReference>